<protein>
    <submittedName>
        <fullName evidence="2">Uncharacterized protein</fullName>
    </submittedName>
</protein>
<dbReference type="EMBL" id="CAUYUJ010014786">
    <property type="protein sequence ID" value="CAK0846024.1"/>
    <property type="molecule type" value="Genomic_DNA"/>
</dbReference>
<comment type="caution">
    <text evidence="2">The sequence shown here is derived from an EMBL/GenBank/DDBJ whole genome shotgun (WGS) entry which is preliminary data.</text>
</comment>
<gene>
    <name evidence="2" type="ORF">PCOR1329_LOCUS39634</name>
</gene>
<feature type="coiled-coil region" evidence="1">
    <location>
        <begin position="91"/>
        <end position="132"/>
    </location>
</feature>
<sequence>KKCGFKASVSLKKLYCRPAQGEWANGPPKAGKPKPNILDATQPAVFVKMSSADSESAKSILGPSQRACVAAQRALAAGDPKPVARHAPLAFDEAKREVLLAEQKADKLEKEVQDKFRELVFLKDTLEQLQENEMVLAARATAAWAAVSGSAVGRTAAQRGRVAVYPGDPGFVFLMQFDALDSKL</sequence>
<evidence type="ECO:0000313" key="3">
    <source>
        <dbReference type="Proteomes" id="UP001189429"/>
    </source>
</evidence>
<evidence type="ECO:0000256" key="1">
    <source>
        <dbReference type="SAM" id="Coils"/>
    </source>
</evidence>
<feature type="non-terminal residue" evidence="2">
    <location>
        <position position="184"/>
    </location>
</feature>
<proteinExistence type="predicted"/>
<keyword evidence="3" id="KW-1185">Reference proteome</keyword>
<feature type="non-terminal residue" evidence="2">
    <location>
        <position position="1"/>
    </location>
</feature>
<accession>A0ABN9TJZ1</accession>
<organism evidence="2 3">
    <name type="scientific">Prorocentrum cordatum</name>
    <dbReference type="NCBI Taxonomy" id="2364126"/>
    <lineage>
        <taxon>Eukaryota</taxon>
        <taxon>Sar</taxon>
        <taxon>Alveolata</taxon>
        <taxon>Dinophyceae</taxon>
        <taxon>Prorocentrales</taxon>
        <taxon>Prorocentraceae</taxon>
        <taxon>Prorocentrum</taxon>
    </lineage>
</organism>
<keyword evidence="1" id="KW-0175">Coiled coil</keyword>
<reference evidence="2" key="1">
    <citation type="submission" date="2023-10" db="EMBL/GenBank/DDBJ databases">
        <authorList>
            <person name="Chen Y."/>
            <person name="Shah S."/>
            <person name="Dougan E. K."/>
            <person name="Thang M."/>
            <person name="Chan C."/>
        </authorList>
    </citation>
    <scope>NUCLEOTIDE SEQUENCE [LARGE SCALE GENOMIC DNA]</scope>
</reference>
<dbReference type="Proteomes" id="UP001189429">
    <property type="component" value="Unassembled WGS sequence"/>
</dbReference>
<evidence type="ECO:0000313" key="2">
    <source>
        <dbReference type="EMBL" id="CAK0846024.1"/>
    </source>
</evidence>
<name>A0ABN9TJZ1_9DINO</name>